<dbReference type="AlphaFoldDB" id="A0A7M5UZU9"/>
<sequence length="551" mass="62870">MGCLLGLRNRFSKLIRRLRNRRNNQPPVEETTGYRAVNLCININNNTNYIDGLTIQYNDGETEKRLLKLEETEFTSNDQFTKKESRGLLAPPSFRYVDDEEPEFSNVTNAAPEGFGDYSRTPVCGVSLIPLENFPQQPSFEHNRSCQANDVIPSAKQPIESLADCNAMDVSVPQLGDIELDQQTLSVASSLFMDAYLEILSQHLQEEPVCARSDVSPPMESLPRKHGDDNVAKIANMVEEIVESNGQDVHFYQAESDTVEEETIVVGRIADNLKASCEAAIPDLLTENETSIDGNILITKRKNEAVESDHETELSSDSEGLDNIKNEDVRLVPRPKKRRNRTKRGKSKPYERTQQVNDHVSTKKISTDSRPNMATVFAQDTSENQTTPSTKNEGKRPRTEKEKKAERQNAIRYRFNIKLNEKVKALERQLQDSSMQLEKDCMRQPIQANVDKLVSLLFQQDKDDDEIFKHACRMISNFISEIRFGDLDEPTMAAKKKLFETMIMPAIRKKHPEMASQLATAFQVNYVKHHMTENGDWLASIRKFYRDEFLK</sequence>
<dbReference type="GeneID" id="136797698"/>
<evidence type="ECO:0000313" key="2">
    <source>
        <dbReference type="EnsemblMetazoa" id="CLYHEMP008720.1"/>
    </source>
</evidence>
<keyword evidence="3" id="KW-1185">Reference proteome</keyword>
<feature type="compositionally biased region" description="Basic and acidic residues" evidence="1">
    <location>
        <begin position="304"/>
        <end position="313"/>
    </location>
</feature>
<accession>A0A7M5UZU9</accession>
<name>A0A7M5UZU9_9CNID</name>
<proteinExistence type="predicted"/>
<evidence type="ECO:0000256" key="1">
    <source>
        <dbReference type="SAM" id="MobiDB-lite"/>
    </source>
</evidence>
<reference evidence="2" key="1">
    <citation type="submission" date="2021-01" db="UniProtKB">
        <authorList>
            <consortium name="EnsemblMetazoa"/>
        </authorList>
    </citation>
    <scope>IDENTIFICATION</scope>
</reference>
<feature type="compositionally biased region" description="Basic residues" evidence="1">
    <location>
        <begin position="333"/>
        <end position="347"/>
    </location>
</feature>
<organism evidence="2 3">
    <name type="scientific">Clytia hemisphaerica</name>
    <dbReference type="NCBI Taxonomy" id="252671"/>
    <lineage>
        <taxon>Eukaryota</taxon>
        <taxon>Metazoa</taxon>
        <taxon>Cnidaria</taxon>
        <taxon>Hydrozoa</taxon>
        <taxon>Hydroidolina</taxon>
        <taxon>Leptothecata</taxon>
        <taxon>Obeliida</taxon>
        <taxon>Clytiidae</taxon>
        <taxon>Clytia</taxon>
    </lineage>
</organism>
<dbReference type="EnsemblMetazoa" id="CLYHEMT008720.1">
    <property type="protein sequence ID" value="CLYHEMP008720.1"/>
    <property type="gene ID" value="CLYHEMG008720"/>
</dbReference>
<dbReference type="RefSeq" id="XP_066910382.1">
    <property type="nucleotide sequence ID" value="XM_067054281.1"/>
</dbReference>
<dbReference type="Proteomes" id="UP000594262">
    <property type="component" value="Unplaced"/>
</dbReference>
<feature type="compositionally biased region" description="Basic and acidic residues" evidence="1">
    <location>
        <begin position="322"/>
        <end position="331"/>
    </location>
</feature>
<feature type="compositionally biased region" description="Basic and acidic residues" evidence="1">
    <location>
        <begin position="392"/>
        <end position="407"/>
    </location>
</feature>
<feature type="compositionally biased region" description="Polar residues" evidence="1">
    <location>
        <begin position="368"/>
        <end position="391"/>
    </location>
</feature>
<protein>
    <submittedName>
        <fullName evidence="2">Uncharacterized protein</fullName>
    </submittedName>
</protein>
<feature type="region of interest" description="Disordered" evidence="1">
    <location>
        <begin position="304"/>
        <end position="407"/>
    </location>
</feature>
<evidence type="ECO:0000313" key="3">
    <source>
        <dbReference type="Proteomes" id="UP000594262"/>
    </source>
</evidence>